<dbReference type="InterPro" id="IPR021842">
    <property type="entry name" value="DUF3435"/>
</dbReference>
<sequence>MTRQLSAVIGDDTDDSMMNTDSDVDSDASGETDIPIYHGDRKKKKRKKKKEKKEGKEEEEKEDEQQDIDDLVELLMKNNHSPEHYLSMRQTIDLSRTECVNYAIGTLALQDHPKGGPNNILIEFTTAFTKQFLEEKKETEFMTLKIIFDSSLILSPQVILLDLLFADSAFARLDGERILTSASQLLDLDIPEDTYQLEFNL</sequence>
<accession>A0A1J9Q4W5</accession>
<evidence type="ECO:0000313" key="2">
    <source>
        <dbReference type="EMBL" id="OJD15251.1"/>
    </source>
</evidence>
<protein>
    <submittedName>
        <fullName evidence="2">Uncharacterized protein</fullName>
    </submittedName>
</protein>
<gene>
    <name evidence="2" type="ORF">AJ78_04473</name>
</gene>
<reference evidence="2 3" key="1">
    <citation type="submission" date="2015-07" db="EMBL/GenBank/DDBJ databases">
        <title>Emmonsia species relationships and genome sequence.</title>
        <authorList>
            <consortium name="The Broad Institute Genomics Platform"/>
            <person name="Cuomo C.A."/>
            <person name="Munoz J.F."/>
            <person name="Imamovic A."/>
            <person name="Priest M.E."/>
            <person name="Young S."/>
            <person name="Clay O.K."/>
            <person name="McEwen J.G."/>
        </authorList>
    </citation>
    <scope>NUCLEOTIDE SEQUENCE [LARGE SCALE GENOMIC DNA]</scope>
    <source>
        <strain evidence="2 3">UAMH 9510</strain>
    </source>
</reference>
<name>A0A1J9Q4W5_9EURO</name>
<comment type="caution">
    <text evidence="2">The sequence shown here is derived from an EMBL/GenBank/DDBJ whole genome shotgun (WGS) entry which is preliminary data.</text>
</comment>
<dbReference type="AlphaFoldDB" id="A0A1J9Q4W5"/>
<organism evidence="2 3">
    <name type="scientific">Emergomyces pasteurianus Ep9510</name>
    <dbReference type="NCBI Taxonomy" id="1447872"/>
    <lineage>
        <taxon>Eukaryota</taxon>
        <taxon>Fungi</taxon>
        <taxon>Dikarya</taxon>
        <taxon>Ascomycota</taxon>
        <taxon>Pezizomycotina</taxon>
        <taxon>Eurotiomycetes</taxon>
        <taxon>Eurotiomycetidae</taxon>
        <taxon>Onygenales</taxon>
        <taxon>Ajellomycetaceae</taxon>
        <taxon>Emergomyces</taxon>
    </lineage>
</organism>
<feature type="region of interest" description="Disordered" evidence="1">
    <location>
        <begin position="1"/>
        <end position="66"/>
    </location>
</feature>
<dbReference type="VEuPathDB" id="FungiDB:AJ78_04473"/>
<feature type="compositionally biased region" description="Basic residues" evidence="1">
    <location>
        <begin position="40"/>
        <end position="51"/>
    </location>
</feature>
<dbReference type="EMBL" id="LGRN01000167">
    <property type="protein sequence ID" value="OJD15251.1"/>
    <property type="molecule type" value="Genomic_DNA"/>
</dbReference>
<dbReference type="Proteomes" id="UP000182235">
    <property type="component" value="Unassembled WGS sequence"/>
</dbReference>
<evidence type="ECO:0000256" key="1">
    <source>
        <dbReference type="SAM" id="MobiDB-lite"/>
    </source>
</evidence>
<keyword evidence="3" id="KW-1185">Reference proteome</keyword>
<dbReference type="Pfam" id="PF11917">
    <property type="entry name" value="DUF3435"/>
    <property type="match status" value="1"/>
</dbReference>
<proteinExistence type="predicted"/>
<dbReference type="STRING" id="1447872.A0A1J9Q4W5"/>
<evidence type="ECO:0000313" key="3">
    <source>
        <dbReference type="Proteomes" id="UP000182235"/>
    </source>
</evidence>